<keyword evidence="1" id="KW-1133">Transmembrane helix</keyword>
<proteinExistence type="predicted"/>
<reference evidence="2 3" key="1">
    <citation type="submission" date="2018-02" db="EMBL/GenBank/DDBJ databases">
        <title>Genomic Encyclopedia of Archaeal and Bacterial Type Strains, Phase II (KMG-II): from individual species to whole genera.</title>
        <authorList>
            <person name="Goeker M."/>
        </authorList>
    </citation>
    <scope>NUCLEOTIDE SEQUENCE [LARGE SCALE GENOMIC DNA]</scope>
    <source>
        <strain evidence="2 3">DSM 18921</strain>
    </source>
</reference>
<accession>A0A2S8SCF9</accession>
<evidence type="ECO:0000256" key="1">
    <source>
        <dbReference type="SAM" id="Phobius"/>
    </source>
</evidence>
<feature type="transmembrane region" description="Helical" evidence="1">
    <location>
        <begin position="166"/>
        <end position="186"/>
    </location>
</feature>
<feature type="transmembrane region" description="Helical" evidence="1">
    <location>
        <begin position="96"/>
        <end position="121"/>
    </location>
</feature>
<feature type="transmembrane region" description="Helical" evidence="1">
    <location>
        <begin position="245"/>
        <end position="266"/>
    </location>
</feature>
<feature type="transmembrane region" description="Helical" evidence="1">
    <location>
        <begin position="451"/>
        <end position="468"/>
    </location>
</feature>
<dbReference type="EMBL" id="PVEP01000001">
    <property type="protein sequence ID" value="PQV58439.1"/>
    <property type="molecule type" value="Genomic_DNA"/>
</dbReference>
<organism evidence="2 3">
    <name type="scientific">Albidovulum denitrificans</name>
    <dbReference type="NCBI Taxonomy" id="404881"/>
    <lineage>
        <taxon>Bacteria</taxon>
        <taxon>Pseudomonadati</taxon>
        <taxon>Pseudomonadota</taxon>
        <taxon>Alphaproteobacteria</taxon>
        <taxon>Rhodobacterales</taxon>
        <taxon>Paracoccaceae</taxon>
        <taxon>Albidovulum</taxon>
    </lineage>
</organism>
<keyword evidence="1" id="KW-0472">Membrane</keyword>
<dbReference type="Proteomes" id="UP000238338">
    <property type="component" value="Unassembled WGS sequence"/>
</dbReference>
<protein>
    <submittedName>
        <fullName evidence="2">Uncharacterized protein</fullName>
    </submittedName>
</protein>
<sequence>MHTDRIGNGADTAPRAMAMAALLVLLAGLTVWLGLGTLREVLTRWDLGALAHPYVLPGHALTLYVVTPLVTLASAFLFLAPGLILSAVFGREKHAAAWIVSGLASSLVIHIAATTVFQLATGVILKGLPYLSFVVALSVAALLVAGLRLSQGHANRLNLERSGRDLWIGAALFLLCLILFAPKFYWENFTGDGSGSLQFARLYINELWPFWSREAGPISKAPSITMVLFVFPESWFLRLFGEWEFSVRAPLLMYLGLLYPVLAQLIRTGREHLPDLRATDVALIIGALLLYVLANVYSGGYHVYFGDSPMPAARETLAMICFMGFVLFFIEDRRALMVVAGILCHLVIPTGVLWLVMWPAAVFLVWRPMPWARLFWVAGIVVAAVLISVLVPVIARQFGLPVTGDEFGADSITARLRYISFFDFGRFAFWAVPLGILPAIFLLTWRSQDRVSRALTLLTLAYFFFFYFQAYRVLLHHFIPAMIPPLVIMWRSPLMQDARWGAPLRGLAAVLLAVSTWASWPEMRMHGFERFIGQYVATEGPVFEIAEPGDGDRFPGFSEKSLDIAHVLLGKLFPMTYGEDDPRMRYYGAPLVWWFYSYEPRPEGIEPIYILQPLDRAGPEDGEPLATEQGYGLFVRDRALYADHGATQLPVDTGAAIYVTPRTVIYGAGDAPLDGRVVVNISKQIKRLIGRN</sequence>
<feature type="transmembrane region" description="Helical" evidence="1">
    <location>
        <begin position="278"/>
        <end position="300"/>
    </location>
</feature>
<feature type="transmembrane region" description="Helical" evidence="1">
    <location>
        <begin position="312"/>
        <end position="330"/>
    </location>
</feature>
<name>A0A2S8SCF9_9RHOB</name>
<keyword evidence="1" id="KW-0812">Transmembrane</keyword>
<evidence type="ECO:0000313" key="2">
    <source>
        <dbReference type="EMBL" id="PQV58439.1"/>
    </source>
</evidence>
<dbReference type="RefSeq" id="WP_105512720.1">
    <property type="nucleotide sequence ID" value="NZ_PVEP01000001.1"/>
</dbReference>
<feature type="transmembrane region" description="Helical" evidence="1">
    <location>
        <begin position="127"/>
        <end position="145"/>
    </location>
</feature>
<dbReference type="AlphaFoldDB" id="A0A2S8SCF9"/>
<feature type="transmembrane region" description="Helical" evidence="1">
    <location>
        <begin position="372"/>
        <end position="395"/>
    </location>
</feature>
<feature type="transmembrane region" description="Helical" evidence="1">
    <location>
        <begin position="63"/>
        <end position="89"/>
    </location>
</feature>
<gene>
    <name evidence="2" type="ORF">LX70_00251</name>
</gene>
<evidence type="ECO:0000313" key="3">
    <source>
        <dbReference type="Proteomes" id="UP000238338"/>
    </source>
</evidence>
<feature type="transmembrane region" description="Helical" evidence="1">
    <location>
        <begin position="473"/>
        <end position="490"/>
    </location>
</feature>
<dbReference type="OrthoDB" id="7797638at2"/>
<feature type="transmembrane region" description="Helical" evidence="1">
    <location>
        <begin position="342"/>
        <end position="366"/>
    </location>
</feature>
<comment type="caution">
    <text evidence="2">The sequence shown here is derived from an EMBL/GenBank/DDBJ whole genome shotgun (WGS) entry which is preliminary data.</text>
</comment>
<keyword evidence="3" id="KW-1185">Reference proteome</keyword>
<feature type="transmembrane region" description="Helical" evidence="1">
    <location>
        <begin position="427"/>
        <end position="445"/>
    </location>
</feature>